<dbReference type="Proteomes" id="UP000055035">
    <property type="component" value="Unassembled WGS sequence"/>
</dbReference>
<dbReference type="PATRIC" id="fig|456.5.peg.998"/>
<dbReference type="AlphaFoldDB" id="A0A0W0V960"/>
<proteinExistence type="inferred from homology"/>
<evidence type="ECO:0000256" key="1">
    <source>
        <dbReference type="ARBA" id="ARBA00008007"/>
    </source>
</evidence>
<name>A0A0W0V960_9GAMM</name>
<keyword evidence="3" id="KW-1185">Reference proteome</keyword>
<comment type="caution">
    <text evidence="2">The sequence shown here is derived from an EMBL/GenBank/DDBJ whole genome shotgun (WGS) entry which is preliminary data.</text>
</comment>
<dbReference type="PANTHER" id="PTHR47505:SF1">
    <property type="entry name" value="DNA UTILIZATION PROTEIN YHGH"/>
    <property type="match status" value="1"/>
</dbReference>
<reference evidence="2 3" key="1">
    <citation type="submission" date="2015-11" db="EMBL/GenBank/DDBJ databases">
        <title>Genomic analysis of 38 Legionella species identifies large and diverse effector repertoires.</title>
        <authorList>
            <person name="Burstein D."/>
            <person name="Amaro F."/>
            <person name="Zusman T."/>
            <person name="Lifshitz Z."/>
            <person name="Cohen O."/>
            <person name="Gilbert J.A."/>
            <person name="Pupko T."/>
            <person name="Shuman H.A."/>
            <person name="Segal G."/>
        </authorList>
    </citation>
    <scope>NUCLEOTIDE SEQUENCE [LARGE SCALE GENOMIC DNA]</scope>
    <source>
        <strain evidence="2 3">BL-540</strain>
    </source>
</reference>
<dbReference type="InterPro" id="IPR051910">
    <property type="entry name" value="ComF/GntX_DNA_util-trans"/>
</dbReference>
<dbReference type="InterPro" id="IPR029057">
    <property type="entry name" value="PRTase-like"/>
</dbReference>
<gene>
    <name evidence="2" type="primary">comF</name>
    <name evidence="2" type="ORF">Ljor_0940</name>
</gene>
<sequence>MRKMTSIPQKLRLPSVCVVCQQYHRNSCAVCQICLGLFSRLTQACRYCAFPLPDDNFPICGTCSKIKPHFDAAFIAYRFEEPLRTLLHDYKYNSALFLRKVLAKLMLDALPDSGLNSECLIPVPLHSQRLKDRGFNQSAELCKLLSRHTGIPYHLNLCRKIRPTEAQMTLNIRKRQKNLTNAFAVEARNYKHITLVDDLLTTGNTVQQISKLFKEQGVEHIDVWCCARAVKD</sequence>
<evidence type="ECO:0000313" key="2">
    <source>
        <dbReference type="EMBL" id="KTD16634.1"/>
    </source>
</evidence>
<dbReference type="EMBL" id="LNYJ01000011">
    <property type="protein sequence ID" value="KTD16634.1"/>
    <property type="molecule type" value="Genomic_DNA"/>
</dbReference>
<protein>
    <submittedName>
        <fullName evidence="2">Competence protein ComF</fullName>
    </submittedName>
</protein>
<organism evidence="2 3">
    <name type="scientific">Legionella jordanis</name>
    <dbReference type="NCBI Taxonomy" id="456"/>
    <lineage>
        <taxon>Bacteria</taxon>
        <taxon>Pseudomonadati</taxon>
        <taxon>Pseudomonadota</taxon>
        <taxon>Gammaproteobacteria</taxon>
        <taxon>Legionellales</taxon>
        <taxon>Legionellaceae</taxon>
        <taxon>Legionella</taxon>
    </lineage>
</organism>
<accession>A0A0W0V960</accession>
<comment type="similarity">
    <text evidence="1">Belongs to the ComF/GntX family.</text>
</comment>
<dbReference type="CDD" id="cd06223">
    <property type="entry name" value="PRTases_typeI"/>
    <property type="match status" value="1"/>
</dbReference>
<dbReference type="PANTHER" id="PTHR47505">
    <property type="entry name" value="DNA UTILIZATION PROTEIN YHGH"/>
    <property type="match status" value="1"/>
</dbReference>
<evidence type="ECO:0000313" key="3">
    <source>
        <dbReference type="Proteomes" id="UP000055035"/>
    </source>
</evidence>
<dbReference type="InterPro" id="IPR000836">
    <property type="entry name" value="PRTase_dom"/>
</dbReference>
<dbReference type="SUPFAM" id="SSF53271">
    <property type="entry name" value="PRTase-like"/>
    <property type="match status" value="1"/>
</dbReference>
<dbReference type="Gene3D" id="3.40.50.2020">
    <property type="match status" value="1"/>
</dbReference>
<dbReference type="STRING" id="456.Ljor_0940"/>